<comment type="caution">
    <text evidence="1">The sequence shown here is derived from an EMBL/GenBank/DDBJ whole genome shotgun (WGS) entry which is preliminary data.</text>
</comment>
<protein>
    <submittedName>
        <fullName evidence="1">Uncharacterized protein</fullName>
    </submittedName>
</protein>
<proteinExistence type="predicted"/>
<organism evidence="1 2">
    <name type="scientific">Candidatus Wallbacteria bacterium GWC2_49_35</name>
    <dbReference type="NCBI Taxonomy" id="1817813"/>
    <lineage>
        <taxon>Bacteria</taxon>
        <taxon>Candidatus Walliibacteriota</taxon>
    </lineage>
</organism>
<accession>A0A1F7WDS0</accession>
<evidence type="ECO:0000313" key="1">
    <source>
        <dbReference type="EMBL" id="OGM00961.1"/>
    </source>
</evidence>
<gene>
    <name evidence="1" type="ORF">A2008_09930</name>
</gene>
<dbReference type="EMBL" id="MGFH01000246">
    <property type="protein sequence ID" value="OGM00961.1"/>
    <property type="molecule type" value="Genomic_DNA"/>
</dbReference>
<sequence>MAFDGFVPGSFVMKSFYKLSEILINRQNEKCFYFGVFTVSRNIDSLICLNALKAQTRSVCACCRDRSKGEQLKNKKEVYDKTERARRLELKPGAESGRQIELKRQAIQG</sequence>
<evidence type="ECO:0000313" key="2">
    <source>
        <dbReference type="Proteomes" id="UP000178735"/>
    </source>
</evidence>
<dbReference type="AlphaFoldDB" id="A0A1F7WDS0"/>
<reference evidence="1 2" key="1">
    <citation type="journal article" date="2016" name="Nat. Commun.">
        <title>Thousands of microbial genomes shed light on interconnected biogeochemical processes in an aquifer system.</title>
        <authorList>
            <person name="Anantharaman K."/>
            <person name="Brown C.T."/>
            <person name="Hug L.A."/>
            <person name="Sharon I."/>
            <person name="Castelle C.J."/>
            <person name="Probst A.J."/>
            <person name="Thomas B.C."/>
            <person name="Singh A."/>
            <person name="Wilkins M.J."/>
            <person name="Karaoz U."/>
            <person name="Brodie E.L."/>
            <person name="Williams K.H."/>
            <person name="Hubbard S.S."/>
            <person name="Banfield J.F."/>
        </authorList>
    </citation>
    <scope>NUCLEOTIDE SEQUENCE [LARGE SCALE GENOMIC DNA]</scope>
</reference>
<name>A0A1F7WDS0_9BACT</name>
<dbReference type="Proteomes" id="UP000178735">
    <property type="component" value="Unassembled WGS sequence"/>
</dbReference>